<dbReference type="EMBL" id="AKMW01000066">
    <property type="protein sequence ID" value="EIQ06380.1"/>
    <property type="molecule type" value="Genomic_DNA"/>
</dbReference>
<sequence>MLIASRLSSLRLFPHLLLRFSEMTGHSRLDPVFRHFW</sequence>
<dbReference type="AlphaFoldDB" id="A0A6N3QTX1"/>
<gene>
    <name evidence="2" type="ORF">SFCCH060_3974</name>
    <name evidence="1" type="ORF">SFCCH060_4877</name>
</gene>
<organism evidence="1 3">
    <name type="scientific">Shigella flexneri CCH060</name>
    <dbReference type="NCBI Taxonomy" id="754091"/>
    <lineage>
        <taxon>Bacteria</taxon>
        <taxon>Pseudomonadati</taxon>
        <taxon>Pseudomonadota</taxon>
        <taxon>Gammaproteobacteria</taxon>
        <taxon>Enterobacterales</taxon>
        <taxon>Enterobacteriaceae</taxon>
        <taxon>Shigella</taxon>
    </lineage>
</organism>
<dbReference type="Proteomes" id="UP000005406">
    <property type="component" value="Unassembled WGS sequence"/>
</dbReference>
<comment type="caution">
    <text evidence="1">The sequence shown here is derived from an EMBL/GenBank/DDBJ whole genome shotgun (WGS) entry which is preliminary data.</text>
</comment>
<proteinExistence type="predicted"/>
<dbReference type="EMBL" id="AKMW01000079">
    <property type="protein sequence ID" value="EIQ03041.1"/>
    <property type="molecule type" value="Genomic_DNA"/>
</dbReference>
<evidence type="ECO:0000313" key="2">
    <source>
        <dbReference type="EMBL" id="EIQ06380.1"/>
    </source>
</evidence>
<name>A0A6N3QTX1_SHIFL</name>
<evidence type="ECO:0000313" key="1">
    <source>
        <dbReference type="EMBL" id="EIQ03041.1"/>
    </source>
</evidence>
<protein>
    <submittedName>
        <fullName evidence="1">Uncharacterized protein</fullName>
    </submittedName>
</protein>
<evidence type="ECO:0000313" key="3">
    <source>
        <dbReference type="Proteomes" id="UP000005406"/>
    </source>
</evidence>
<reference evidence="1 3" key="1">
    <citation type="submission" date="2012-03" db="EMBL/GenBank/DDBJ databases">
        <authorList>
            <person name="Rasko D."/>
            <person name="Redman J."/>
            <person name="Daugherty S.C."/>
            <person name="Tallon L."/>
            <person name="Sadzewicz L."/>
            <person name="Jones K."/>
            <person name="Santana-Cruz I."/>
            <person name="Liu X."/>
        </authorList>
    </citation>
    <scope>NUCLEOTIDE SEQUENCE [LARGE SCALE GENOMIC DNA]</scope>
    <source>
        <strain evidence="1 3">CCH060</strain>
    </source>
</reference>
<accession>A0A6N3QTX1</accession>